<dbReference type="GO" id="GO:0015074">
    <property type="term" value="P:DNA integration"/>
    <property type="evidence" value="ECO:0007669"/>
    <property type="project" value="UniProtKB-KW"/>
</dbReference>
<keyword evidence="11" id="KW-0511">Multifunctional enzyme</keyword>
<dbReference type="GO" id="GO:0003887">
    <property type="term" value="F:DNA-directed DNA polymerase activity"/>
    <property type="evidence" value="ECO:0007669"/>
    <property type="project" value="UniProtKB-KW"/>
</dbReference>
<evidence type="ECO:0000313" key="14">
    <source>
        <dbReference type="Proteomes" id="UP000075243"/>
    </source>
</evidence>
<keyword evidence="1" id="KW-0645">Protease</keyword>
<dbReference type="GO" id="GO:0003964">
    <property type="term" value="F:RNA-directed DNA polymerase activity"/>
    <property type="evidence" value="ECO:0007669"/>
    <property type="project" value="UniProtKB-KW"/>
</dbReference>
<dbReference type="PROSITE" id="PS50994">
    <property type="entry name" value="INTEGRASE"/>
    <property type="match status" value="1"/>
</dbReference>
<dbReference type="Gene3D" id="3.30.420.10">
    <property type="entry name" value="Ribonuclease H-like superfamily/Ribonuclease H"/>
    <property type="match status" value="1"/>
</dbReference>
<reference evidence="13" key="1">
    <citation type="journal article" date="2012" name="Nat. Biotechnol.">
        <title>Draft genome sequence of pigeonpea (Cajanus cajan), an orphan legume crop of resource-poor farmers.</title>
        <authorList>
            <person name="Varshney R.K."/>
            <person name="Chen W."/>
            <person name="Li Y."/>
            <person name="Bharti A.K."/>
            <person name="Saxena R.K."/>
            <person name="Schlueter J.A."/>
            <person name="Donoghue M.T."/>
            <person name="Azam S."/>
            <person name="Fan G."/>
            <person name="Whaley A.M."/>
            <person name="Farmer A.D."/>
            <person name="Sheridan J."/>
            <person name="Iwata A."/>
            <person name="Tuteja R."/>
            <person name="Penmetsa R.V."/>
            <person name="Wu W."/>
            <person name="Upadhyaya H.D."/>
            <person name="Yang S.P."/>
            <person name="Shah T."/>
            <person name="Saxena K.B."/>
            <person name="Michael T."/>
            <person name="McCombie W.R."/>
            <person name="Yang B."/>
            <person name="Zhang G."/>
            <person name="Yang H."/>
            <person name="Wang J."/>
            <person name="Spillane C."/>
            <person name="Cook D.R."/>
            <person name="May G.D."/>
            <person name="Xu X."/>
            <person name="Jackson S.A."/>
        </authorList>
    </citation>
    <scope>NUCLEOTIDE SEQUENCE [LARGE SCALE GENOMIC DNA]</scope>
</reference>
<evidence type="ECO:0000256" key="5">
    <source>
        <dbReference type="ARBA" id="ARBA00022842"/>
    </source>
</evidence>
<dbReference type="GO" id="GO:0003677">
    <property type="term" value="F:DNA binding"/>
    <property type="evidence" value="ECO:0007669"/>
    <property type="project" value="UniProtKB-KW"/>
</dbReference>
<dbReference type="InterPro" id="IPR036397">
    <property type="entry name" value="RNaseH_sf"/>
</dbReference>
<dbReference type="InterPro" id="IPR001584">
    <property type="entry name" value="Integrase_cat-core"/>
</dbReference>
<gene>
    <name evidence="13" type="ORF">KK1_045647</name>
</gene>
<keyword evidence="8" id="KW-0548">Nucleotidyltransferase</keyword>
<dbReference type="InterPro" id="IPR050951">
    <property type="entry name" value="Retrovirus_Pol_polyprotein"/>
</dbReference>
<keyword evidence="5" id="KW-0460">Magnesium</keyword>
<evidence type="ECO:0000259" key="12">
    <source>
        <dbReference type="PROSITE" id="PS50994"/>
    </source>
</evidence>
<dbReference type="InterPro" id="IPR056924">
    <property type="entry name" value="SH3_Tf2-1"/>
</dbReference>
<keyword evidence="14" id="KW-1185">Reference proteome</keyword>
<keyword evidence="10" id="KW-0233">DNA recombination</keyword>
<evidence type="ECO:0000256" key="8">
    <source>
        <dbReference type="ARBA" id="ARBA00022932"/>
    </source>
</evidence>
<dbReference type="FunFam" id="3.30.70.270:FF:000020">
    <property type="entry name" value="Transposon Tf2-6 polyprotein-like Protein"/>
    <property type="match status" value="1"/>
</dbReference>
<keyword evidence="8" id="KW-0239">DNA-directed DNA polymerase</keyword>
<dbReference type="GO" id="GO:0006508">
    <property type="term" value="P:proteolysis"/>
    <property type="evidence" value="ECO:0007669"/>
    <property type="project" value="UniProtKB-KW"/>
</dbReference>
<accession>A0A151QT45</accession>
<dbReference type="Proteomes" id="UP000075243">
    <property type="component" value="Unassembled WGS sequence"/>
</dbReference>
<organism evidence="13 14">
    <name type="scientific">Cajanus cajan</name>
    <name type="common">Pigeon pea</name>
    <name type="synonym">Cajanus indicus</name>
    <dbReference type="NCBI Taxonomy" id="3821"/>
    <lineage>
        <taxon>Eukaryota</taxon>
        <taxon>Viridiplantae</taxon>
        <taxon>Streptophyta</taxon>
        <taxon>Embryophyta</taxon>
        <taxon>Tracheophyta</taxon>
        <taxon>Spermatophyta</taxon>
        <taxon>Magnoliopsida</taxon>
        <taxon>eudicotyledons</taxon>
        <taxon>Gunneridae</taxon>
        <taxon>Pentapetalae</taxon>
        <taxon>rosids</taxon>
        <taxon>fabids</taxon>
        <taxon>Fabales</taxon>
        <taxon>Fabaceae</taxon>
        <taxon>Papilionoideae</taxon>
        <taxon>50 kb inversion clade</taxon>
        <taxon>NPAAA clade</taxon>
        <taxon>indigoferoid/millettioid clade</taxon>
        <taxon>Phaseoleae</taxon>
        <taxon>Cajanus</taxon>
    </lineage>
</organism>
<dbReference type="Pfam" id="PF17919">
    <property type="entry name" value="RT_RNaseH_2"/>
    <property type="match status" value="1"/>
</dbReference>
<dbReference type="Gramene" id="C.cajan_46986.t">
    <property type="protein sequence ID" value="C.cajan_46986.t"/>
    <property type="gene ID" value="C.cajan_46986"/>
</dbReference>
<evidence type="ECO:0000256" key="7">
    <source>
        <dbReference type="ARBA" id="ARBA00022918"/>
    </source>
</evidence>
<evidence type="ECO:0000256" key="10">
    <source>
        <dbReference type="ARBA" id="ARBA00023172"/>
    </source>
</evidence>
<feature type="non-terminal residue" evidence="13">
    <location>
        <position position="1"/>
    </location>
</feature>
<name>A0A151QT45_CAJCA</name>
<keyword evidence="7" id="KW-0695">RNA-directed DNA polymerase</keyword>
<evidence type="ECO:0000256" key="3">
    <source>
        <dbReference type="ARBA" id="ARBA00022750"/>
    </source>
</evidence>
<evidence type="ECO:0000256" key="4">
    <source>
        <dbReference type="ARBA" id="ARBA00022801"/>
    </source>
</evidence>
<dbReference type="GO" id="GO:0006310">
    <property type="term" value="P:DNA recombination"/>
    <property type="evidence" value="ECO:0007669"/>
    <property type="project" value="UniProtKB-KW"/>
</dbReference>
<dbReference type="InterPro" id="IPR005162">
    <property type="entry name" value="Retrotrans_gag_dom"/>
</dbReference>
<dbReference type="InterPro" id="IPR041577">
    <property type="entry name" value="RT_RNaseH_2"/>
</dbReference>
<keyword evidence="3" id="KW-0064">Aspartyl protease</keyword>
<dbReference type="InterPro" id="IPR043128">
    <property type="entry name" value="Rev_trsase/Diguanyl_cyclase"/>
</dbReference>
<dbReference type="Pfam" id="PF17921">
    <property type="entry name" value="Integrase_H2C2"/>
    <property type="match status" value="1"/>
</dbReference>
<keyword evidence="2" id="KW-0479">Metal-binding</keyword>
<dbReference type="GO" id="GO:0046872">
    <property type="term" value="F:metal ion binding"/>
    <property type="evidence" value="ECO:0007669"/>
    <property type="project" value="UniProtKB-KW"/>
</dbReference>
<keyword evidence="4" id="KW-0378">Hydrolase</keyword>
<protein>
    <submittedName>
        <fullName evidence="13">Retrovirus-related Pol polyprotein from transposon 17.6</fullName>
    </submittedName>
</protein>
<dbReference type="Gene3D" id="3.30.70.270">
    <property type="match status" value="2"/>
</dbReference>
<evidence type="ECO:0000256" key="6">
    <source>
        <dbReference type="ARBA" id="ARBA00022908"/>
    </source>
</evidence>
<dbReference type="GO" id="GO:0004190">
    <property type="term" value="F:aspartic-type endopeptidase activity"/>
    <property type="evidence" value="ECO:0007669"/>
    <property type="project" value="UniProtKB-KW"/>
</dbReference>
<evidence type="ECO:0000313" key="13">
    <source>
        <dbReference type="EMBL" id="KYP33493.1"/>
    </source>
</evidence>
<evidence type="ECO:0000256" key="9">
    <source>
        <dbReference type="ARBA" id="ARBA00023125"/>
    </source>
</evidence>
<dbReference type="PANTHER" id="PTHR37984">
    <property type="entry name" value="PROTEIN CBG26694"/>
    <property type="match status" value="1"/>
</dbReference>
<dbReference type="Pfam" id="PF24626">
    <property type="entry name" value="SH3_Tf2-1"/>
    <property type="match status" value="1"/>
</dbReference>
<dbReference type="SUPFAM" id="SSF56672">
    <property type="entry name" value="DNA/RNA polymerases"/>
    <property type="match status" value="1"/>
</dbReference>
<evidence type="ECO:0000256" key="11">
    <source>
        <dbReference type="ARBA" id="ARBA00023268"/>
    </source>
</evidence>
<keyword evidence="9" id="KW-0238">DNA-binding</keyword>
<dbReference type="InterPro" id="IPR041588">
    <property type="entry name" value="Integrase_H2C2"/>
</dbReference>
<dbReference type="InterPro" id="IPR043502">
    <property type="entry name" value="DNA/RNA_pol_sf"/>
</dbReference>
<evidence type="ECO:0000256" key="1">
    <source>
        <dbReference type="ARBA" id="ARBA00022670"/>
    </source>
</evidence>
<dbReference type="InterPro" id="IPR012337">
    <property type="entry name" value="RNaseH-like_sf"/>
</dbReference>
<sequence>RPYFVSAFPEYITQVELPRGAKVPKFSKFAGELNESTVEHIARYLVECGDLANNEYLKMKYFPSSLTNASITKHAFTWFKTLPPNSINTWAQLEGNFHEHFFRGETKVSIVNLMNVKRQSHETLDDYLNRFRQLKSRCYTNLPEHELVKIAAIGLDFSIRKKLVNEHLRDMAQLAEKVRRIEQIKLEKERLKKFDRFVRKEKVAYLENTEIGEDANCEGSSEDFKVNIVELRPGPTYQCQMLKPGDNIEGSTTRRYSFDVTKADKIFDILLKDKQIALPDNHKIPPFKQRKRKKFCKYHNMYGYWTNNCVRFKDMIDKAITEGHLAFKEKDMKVDTDPFAAHTRYVEPISMGVNMVENIEPISDRKLEELMDDFVKEEEPIYPKEGDSLVEFLSKKKDAEREVMLCPRCSAVFDRAAAKAFEESEVMKSYKAEKLQEKGKPNTGLNTSLIMRQVHMPQYNAPMGKMEMHNSSRFGNTFVPNANVPVGKWNAPPRHMVGMGRGKQVMNYAGPTFQGVPRKISNMSGVSGKFSSISRSYGRGFRQPFNNLTKTYGFDDSLEDICGIVSILPSEYAEAMESVNEQEDIHREDFFDDPNYESKIVWVHQILRVIPKFNLVVFDSPTEDMKAHLKPLLLTLTIEGQEVNKVLFDGGAAINILPRTMLKTTTDLKPHNILISDYAGKSSQPEGMILLYVANQLYTKLSKCEFWLDEVKFLGHVISAKGIVVDPAKVESVLQWERPRNVTDILSFVGLAGYYRRFIEGFSKIVVPLTQLTRKEHPFIWTHACERSFDELKRRLTTSPVLVLPDSGEPFDVYCDASHQGMGCVLMQNRKVVEYASRQLKNHERNYPTHDLEDLNLCVELAQDQISCGMITITNKFLRQVGLKQLQNVELVKLLGLLGTEKAVGFELGGDGILRFKGRIFLPQDAELKRAVLEEGHKSRLSIHPGMTKMYQDLKKTFWWFGMKREIAEYVAACLTIFSDRDPRFTSRFWKCLHQALGTKMKLSSAYHPQTDGQSERTIQSLEDLLRACVLGYLGSWEEVLPLVEFTYNNSFHASIGMVPFEALYGRRCRTPLFWQKSYADKRWKPLEFAEGEHVFLKVTPTSGVGRALKARKLTPRFVGPYQIIQRVGPVAYRLALPPSLSNLHDVLHVSQLRKYVHDPGHVVELDHVRVKENLTFEKLPVAVVDHKLKELRGKSIALVKGLWAAASGEATSEVEQQCRERYPFLFPSKSIFGDENSCCWGGCETPYRLLFPQTFFHSKLSLTSPYSLFFLRSFFLAVSRWRC</sequence>
<dbReference type="SUPFAM" id="SSF53098">
    <property type="entry name" value="Ribonuclease H-like"/>
    <property type="match status" value="1"/>
</dbReference>
<keyword evidence="8" id="KW-0808">Transferase</keyword>
<dbReference type="EMBL" id="KQ484871">
    <property type="protein sequence ID" value="KYP33493.1"/>
    <property type="molecule type" value="Genomic_DNA"/>
</dbReference>
<dbReference type="PANTHER" id="PTHR37984:SF5">
    <property type="entry name" value="PROTEIN NYNRIN-LIKE"/>
    <property type="match status" value="1"/>
</dbReference>
<evidence type="ECO:0000256" key="2">
    <source>
        <dbReference type="ARBA" id="ARBA00022723"/>
    </source>
</evidence>
<feature type="domain" description="Integrase catalytic" evidence="12">
    <location>
        <begin position="976"/>
        <end position="1068"/>
    </location>
</feature>
<dbReference type="Pfam" id="PF03732">
    <property type="entry name" value="Retrotrans_gag"/>
    <property type="match status" value="1"/>
</dbReference>
<keyword evidence="6" id="KW-0229">DNA integration</keyword>
<proteinExistence type="predicted"/>